<feature type="binding site" evidence="1">
    <location>
        <position position="56"/>
    </location>
    <ligand>
        <name>CoA</name>
        <dbReference type="ChEBI" id="CHEBI:57287"/>
    </ligand>
</feature>
<dbReference type="EMBL" id="CP020442">
    <property type="protein sequence ID" value="ARC36265.1"/>
    <property type="molecule type" value="Genomic_DNA"/>
</dbReference>
<dbReference type="InterPro" id="IPR003542">
    <property type="entry name" value="Enbac_synth_compD-like"/>
</dbReference>
<comment type="cofactor">
    <cofactor evidence="2">
        <name>Mg(2+)</name>
        <dbReference type="ChEBI" id="CHEBI:18420"/>
    </cofactor>
</comment>
<keyword evidence="2" id="KW-0479">Metal-binding</keyword>
<feature type="binding site" evidence="2">
    <location>
        <position position="118"/>
    </location>
    <ligand>
        <name>Mg(2+)</name>
        <dbReference type="ChEBI" id="CHEBI:18420"/>
    </ligand>
</feature>
<dbReference type="GO" id="GO:0009239">
    <property type="term" value="P:enterobactin biosynthetic process"/>
    <property type="evidence" value="ECO:0007669"/>
    <property type="project" value="InterPro"/>
</dbReference>
<proteinExistence type="predicted"/>
<keyword evidence="5" id="KW-0808">Transferase</keyword>
<evidence type="ECO:0000313" key="6">
    <source>
        <dbReference type="Proteomes" id="UP000191257"/>
    </source>
</evidence>
<dbReference type="STRING" id="147645.A6J80_07640"/>
<dbReference type="PANTHER" id="PTHR38096">
    <property type="entry name" value="ENTEROBACTIN SYNTHASE COMPONENT D"/>
    <property type="match status" value="1"/>
</dbReference>
<evidence type="ECO:0000256" key="2">
    <source>
        <dbReference type="PIRSR" id="PIRSR603542-2"/>
    </source>
</evidence>
<dbReference type="RefSeq" id="WP_080621043.1">
    <property type="nucleotide sequence ID" value="NZ_CAWMZI010000001.1"/>
</dbReference>
<keyword evidence="6" id="KW-1185">Reference proteome</keyword>
<dbReference type="GO" id="GO:0005886">
    <property type="term" value="C:plasma membrane"/>
    <property type="evidence" value="ECO:0007669"/>
    <property type="project" value="TreeGrafter"/>
</dbReference>
<dbReference type="Pfam" id="PF17837">
    <property type="entry name" value="4PPT_N"/>
    <property type="match status" value="1"/>
</dbReference>
<evidence type="ECO:0000313" key="5">
    <source>
        <dbReference type="EMBL" id="ARC36265.1"/>
    </source>
</evidence>
<organism evidence="5 6">
    <name type="scientific">Paracoccus yeei</name>
    <dbReference type="NCBI Taxonomy" id="147645"/>
    <lineage>
        <taxon>Bacteria</taxon>
        <taxon>Pseudomonadati</taxon>
        <taxon>Pseudomonadota</taxon>
        <taxon>Alphaproteobacteria</taxon>
        <taxon>Rhodobacterales</taxon>
        <taxon>Paracoccaceae</taxon>
        <taxon>Paracoccus</taxon>
    </lineage>
</organism>
<feature type="binding site" evidence="1">
    <location>
        <position position="48"/>
    </location>
    <ligand>
        <name>CoA</name>
        <dbReference type="ChEBI" id="CHEBI:57287"/>
    </ligand>
</feature>
<feature type="binding site" evidence="2">
    <location>
        <position position="117"/>
    </location>
    <ligand>
        <name>Mg(2+)</name>
        <dbReference type="ChEBI" id="CHEBI:18420"/>
    </ligand>
</feature>
<dbReference type="Gene3D" id="3.90.470.20">
    <property type="entry name" value="4'-phosphopantetheinyl transferase domain"/>
    <property type="match status" value="1"/>
</dbReference>
<dbReference type="InterPro" id="IPR041354">
    <property type="entry name" value="4PPT_N"/>
</dbReference>
<dbReference type="GO" id="GO:0009366">
    <property type="term" value="C:enterobactin synthetase complex"/>
    <property type="evidence" value="ECO:0007669"/>
    <property type="project" value="InterPro"/>
</dbReference>
<dbReference type="GO" id="GO:0000287">
    <property type="term" value="F:magnesium ion binding"/>
    <property type="evidence" value="ECO:0007669"/>
    <property type="project" value="InterPro"/>
</dbReference>
<gene>
    <name evidence="5" type="ORF">A6J80_07640</name>
</gene>
<dbReference type="eggNOG" id="COG2977">
    <property type="taxonomic scope" value="Bacteria"/>
</dbReference>
<feature type="domain" description="4'-phosphopantetheinyl transferase N-terminal" evidence="4">
    <location>
        <begin position="37"/>
        <end position="106"/>
    </location>
</feature>
<evidence type="ECO:0000256" key="1">
    <source>
        <dbReference type="PIRSR" id="PIRSR603542-1"/>
    </source>
</evidence>
<sequence length="206" mass="22289">MNPEQALRDLALRLMPPGFGCAVLSFAQDPDPLLPAEEVAMARAVAKRRREFALGRMALRRALAEAGHERPASVPIAQRPDRRPDLPQAQRASLSHSGAHCIAIAAPPGGPWVGVDIEPLDRAPPEGLSEVVMPYRMANPDPLLVFCGKEAMFKAQYPASGRMLDFSAVPAVVRGDRIRACLGHRLIGGRWGVAAGYYLAISLWRG</sequence>
<name>A0A1V0GQX5_9RHOB</name>
<dbReference type="PANTHER" id="PTHR38096:SF1">
    <property type="entry name" value="ENTEROBACTIN SYNTHASE COMPONENT D"/>
    <property type="match status" value="1"/>
</dbReference>
<dbReference type="KEGG" id="pye:A6J80_07640"/>
<dbReference type="GO" id="GO:0008897">
    <property type="term" value="F:holo-[acyl-carrier-protein] synthase activity"/>
    <property type="evidence" value="ECO:0007669"/>
    <property type="project" value="InterPro"/>
</dbReference>
<feature type="binding site" evidence="2">
    <location>
        <position position="116"/>
    </location>
    <ligand>
        <name>Mg(2+)</name>
        <dbReference type="ChEBI" id="CHEBI:18420"/>
    </ligand>
</feature>
<evidence type="ECO:0000259" key="4">
    <source>
        <dbReference type="Pfam" id="PF17837"/>
    </source>
</evidence>
<feature type="region of interest" description="Disordered" evidence="3">
    <location>
        <begin position="69"/>
        <end position="91"/>
    </location>
</feature>
<feature type="binding site" evidence="1">
    <location>
        <position position="154"/>
    </location>
    <ligand>
        <name>CoA</name>
        <dbReference type="ChEBI" id="CHEBI:57287"/>
    </ligand>
</feature>
<evidence type="ECO:0000256" key="3">
    <source>
        <dbReference type="SAM" id="MobiDB-lite"/>
    </source>
</evidence>
<dbReference type="AlphaFoldDB" id="A0A1V0GQX5"/>
<feature type="binding site" evidence="1">
    <location>
        <position position="164"/>
    </location>
    <ligand>
        <name>CoA</name>
        <dbReference type="ChEBI" id="CHEBI:57287"/>
    </ligand>
</feature>
<dbReference type="PRINTS" id="PR01399">
    <property type="entry name" value="ENTSNTHTASED"/>
</dbReference>
<feature type="binding site" evidence="1">
    <location>
        <begin position="95"/>
        <end position="96"/>
    </location>
    <ligand>
        <name>CoA</name>
        <dbReference type="ChEBI" id="CHEBI:57287"/>
    </ligand>
</feature>
<dbReference type="Proteomes" id="UP000191257">
    <property type="component" value="Chromosome"/>
</dbReference>
<reference evidence="5" key="1">
    <citation type="submission" date="2017-12" db="EMBL/GenBank/DDBJ databases">
        <title>FDA dAtabase for Regulatory Grade micrObial Sequences (FDA-ARGOS): Supporting development and validation of Infectious Disease Dx tests.</title>
        <authorList>
            <person name="Campos J."/>
            <person name="Goldberg B."/>
            <person name="Tallon L."/>
            <person name="Sadzewicz L."/>
            <person name="Sengamalay N."/>
            <person name="Ott S."/>
            <person name="Godinez A."/>
            <person name="Nagaraj S."/>
            <person name="Vyas G."/>
            <person name="Aluvathingal J."/>
            <person name="Nadendla S."/>
            <person name="Geyer C."/>
            <person name="Nandy P."/>
            <person name="Hobson J."/>
            <person name="Sichtig H."/>
        </authorList>
    </citation>
    <scope>NUCLEOTIDE SEQUENCE</scope>
    <source>
        <strain evidence="5">FDAARGOS_252</strain>
    </source>
</reference>
<dbReference type="InterPro" id="IPR037143">
    <property type="entry name" value="4-PPantetheinyl_Trfase_dom_sf"/>
</dbReference>
<accession>A0A1V0GQX5</accession>
<dbReference type="SUPFAM" id="SSF56214">
    <property type="entry name" value="4'-phosphopantetheinyl transferase"/>
    <property type="match status" value="2"/>
</dbReference>
<feature type="binding site" evidence="1">
    <location>
        <position position="116"/>
    </location>
    <ligand>
        <name>CoA</name>
        <dbReference type="ChEBI" id="CHEBI:57287"/>
    </ligand>
</feature>
<keyword evidence="2" id="KW-0460">Magnesium</keyword>
<protein>
    <submittedName>
        <fullName evidence="5">4-phosphopantetheinyl transferase</fullName>
    </submittedName>
</protein>
<feature type="binding site" evidence="1">
    <location>
        <position position="150"/>
    </location>
    <ligand>
        <name>CoA</name>
        <dbReference type="ChEBI" id="CHEBI:57287"/>
    </ligand>
</feature>